<reference evidence="2" key="1">
    <citation type="journal article" date="2019" name="Toxins">
        <title>Detection of Abrin-Like and Prepropulchellin-Like Toxin Genes and Transcripts Using Whole Genome Sequencing and Full-Length Transcript Sequencing of Abrus precatorius.</title>
        <authorList>
            <person name="Hovde B.T."/>
            <person name="Daligault H.E."/>
            <person name="Hanschen E.R."/>
            <person name="Kunde Y.A."/>
            <person name="Johnson M.B."/>
            <person name="Starkenburg S.R."/>
            <person name="Johnson S.L."/>
        </authorList>
    </citation>
    <scope>NUCLEOTIDE SEQUENCE [LARGE SCALE GENOMIC DNA]</scope>
</reference>
<sequence>MAPYEALYGRKCRTPLCWLETGESLLLGPEMIRQTTEQIKMIQEKMRATQSRQKSYADKRRRSLEFKEGYHVFLKVMPVTGIGRAMKSKKLTSRFIGPYQILRRIGNVAYQIDFPPFLSNIHDVFHVSQLKKYIPDPSHIIESDTVQVRENLTYDVQTVRIEDRRIKQLRGKIIPLVKVIWNENNEGEATWELEEQMQEKYPQLFQ</sequence>
<keyword evidence="2" id="KW-1185">Reference proteome</keyword>
<evidence type="ECO:0000313" key="3">
    <source>
        <dbReference type="RefSeq" id="XP_027364443.1"/>
    </source>
</evidence>
<dbReference type="RefSeq" id="XP_027364443.1">
    <property type="nucleotide sequence ID" value="XM_027508642.1"/>
</dbReference>
<dbReference type="PANTHER" id="PTHR46148:SF60">
    <property type="entry name" value="CHROMO DOMAIN-CONTAINING PROTEIN"/>
    <property type="match status" value="1"/>
</dbReference>
<feature type="domain" description="Tf2-1-like SH3-like" evidence="1">
    <location>
        <begin position="69"/>
        <end position="133"/>
    </location>
</feature>
<proteinExistence type="predicted"/>
<reference evidence="3" key="2">
    <citation type="submission" date="2025-08" db="UniProtKB">
        <authorList>
            <consortium name="RefSeq"/>
        </authorList>
    </citation>
    <scope>IDENTIFICATION</scope>
    <source>
        <tissue evidence="3">Young leaves</tissue>
    </source>
</reference>
<dbReference type="InterPro" id="IPR056924">
    <property type="entry name" value="SH3_Tf2-1"/>
</dbReference>
<dbReference type="AlphaFoldDB" id="A0A8B8M8U2"/>
<dbReference type="Proteomes" id="UP000694853">
    <property type="component" value="Unplaced"/>
</dbReference>
<organism evidence="2 3">
    <name type="scientific">Abrus precatorius</name>
    <name type="common">Indian licorice</name>
    <name type="synonym">Glycine abrus</name>
    <dbReference type="NCBI Taxonomy" id="3816"/>
    <lineage>
        <taxon>Eukaryota</taxon>
        <taxon>Viridiplantae</taxon>
        <taxon>Streptophyta</taxon>
        <taxon>Embryophyta</taxon>
        <taxon>Tracheophyta</taxon>
        <taxon>Spermatophyta</taxon>
        <taxon>Magnoliopsida</taxon>
        <taxon>eudicotyledons</taxon>
        <taxon>Gunneridae</taxon>
        <taxon>Pentapetalae</taxon>
        <taxon>rosids</taxon>
        <taxon>fabids</taxon>
        <taxon>Fabales</taxon>
        <taxon>Fabaceae</taxon>
        <taxon>Papilionoideae</taxon>
        <taxon>50 kb inversion clade</taxon>
        <taxon>NPAAA clade</taxon>
        <taxon>indigoferoid/millettioid clade</taxon>
        <taxon>Abreae</taxon>
        <taxon>Abrus</taxon>
    </lineage>
</organism>
<accession>A0A8B8M8U2</accession>
<gene>
    <name evidence="3" type="primary">LOC113871550</name>
</gene>
<protein>
    <submittedName>
        <fullName evidence="3">Uncharacterized protein LOC113871550</fullName>
    </submittedName>
</protein>
<dbReference type="KEGG" id="aprc:113871550"/>
<dbReference type="Pfam" id="PF24626">
    <property type="entry name" value="SH3_Tf2-1"/>
    <property type="match status" value="1"/>
</dbReference>
<dbReference type="GeneID" id="113871550"/>
<evidence type="ECO:0000313" key="2">
    <source>
        <dbReference type="Proteomes" id="UP000694853"/>
    </source>
</evidence>
<dbReference type="PANTHER" id="PTHR46148">
    <property type="entry name" value="CHROMO DOMAIN-CONTAINING PROTEIN"/>
    <property type="match status" value="1"/>
</dbReference>
<dbReference type="OrthoDB" id="1909122at2759"/>
<evidence type="ECO:0000259" key="1">
    <source>
        <dbReference type="Pfam" id="PF24626"/>
    </source>
</evidence>
<name>A0A8B8M8U2_ABRPR</name>